<dbReference type="AlphaFoldDB" id="A0AA88QY37"/>
<dbReference type="Pfam" id="PF13041">
    <property type="entry name" value="PPR_2"/>
    <property type="match status" value="3"/>
</dbReference>
<dbReference type="Gene3D" id="1.25.40.10">
    <property type="entry name" value="Tetratricopeptide repeat domain"/>
    <property type="match status" value="4"/>
</dbReference>
<dbReference type="PROSITE" id="PS51375">
    <property type="entry name" value="PPR"/>
    <property type="match status" value="5"/>
</dbReference>
<feature type="repeat" description="PPR" evidence="3">
    <location>
        <begin position="526"/>
        <end position="560"/>
    </location>
</feature>
<dbReference type="PANTHER" id="PTHR47939:SF2">
    <property type="entry name" value="OS03G0782900 PROTEIN"/>
    <property type="match status" value="1"/>
</dbReference>
<comment type="caution">
    <text evidence="4">The sequence shown here is derived from an EMBL/GenBank/DDBJ whole genome shotgun (WGS) entry which is preliminary data.</text>
</comment>
<evidence type="ECO:0000313" key="4">
    <source>
        <dbReference type="EMBL" id="KAK2977277.1"/>
    </source>
</evidence>
<name>A0AA88QY37_9ASTE</name>
<evidence type="ECO:0000256" key="3">
    <source>
        <dbReference type="PROSITE-ProRule" id="PRU00708"/>
    </source>
</evidence>
<comment type="similarity">
    <text evidence="1">Belongs to the PPR family. P subfamily.</text>
</comment>
<dbReference type="NCBIfam" id="TIGR00756">
    <property type="entry name" value="PPR"/>
    <property type="match status" value="3"/>
</dbReference>
<evidence type="ECO:0000256" key="2">
    <source>
        <dbReference type="ARBA" id="ARBA00022737"/>
    </source>
</evidence>
<dbReference type="Proteomes" id="UP001187471">
    <property type="component" value="Unassembled WGS sequence"/>
</dbReference>
<proteinExistence type="inferred from homology"/>
<evidence type="ECO:0000256" key="1">
    <source>
        <dbReference type="ARBA" id="ARBA00007626"/>
    </source>
</evidence>
<feature type="repeat" description="PPR" evidence="3">
    <location>
        <begin position="352"/>
        <end position="386"/>
    </location>
</feature>
<gene>
    <name evidence="4" type="ORF">RJ640_005539</name>
</gene>
<feature type="repeat" description="PPR" evidence="3">
    <location>
        <begin position="457"/>
        <end position="491"/>
    </location>
</feature>
<feature type="repeat" description="PPR" evidence="3">
    <location>
        <begin position="244"/>
        <end position="278"/>
    </location>
</feature>
<evidence type="ECO:0008006" key="6">
    <source>
        <dbReference type="Google" id="ProtNLM"/>
    </source>
</evidence>
<reference evidence="4" key="1">
    <citation type="submission" date="2022-12" db="EMBL/GenBank/DDBJ databases">
        <title>Draft genome assemblies for two species of Escallonia (Escalloniales).</title>
        <authorList>
            <person name="Chanderbali A."/>
            <person name="Dervinis C."/>
            <person name="Anghel I."/>
            <person name="Soltis D."/>
            <person name="Soltis P."/>
            <person name="Zapata F."/>
        </authorList>
    </citation>
    <scope>NUCLEOTIDE SEQUENCE</scope>
    <source>
        <strain evidence="4">UCBG92.1500</strain>
        <tissue evidence="4">Leaf</tissue>
    </source>
</reference>
<sequence>MLHHFIRSLSTSATAAPKAAPNWRTQVKQSQLVSQISSILLQRLNWGPLLKTLNLSSKITPSLFLQILHRTQTNPQISLSFFNWAKKNLGFQPDLKAQCKLAHILIRVGLSQPARPILDSLIQAHPPTQIVESLICSCRGTDSQSLVFSSVVECYCTKGLYFQALEVSQKSKDLRHVILVQGCNPLVGCLQDRNVIQLVYCCCAWMFRNGALMSQSTWSIIARVLCKDGKFERIVKIKDMGICNSLVYNLLIHGYSEGGNFKAAFDNLNEVCNRKLDPCCGTYCSILDGACKFEDVEVIKLIMDDYLVEMGYIPKDLLLECDLVIQKLSDMGKTYAAEMVFKRASVEKIELQDASYGCMLRAFAKEGKVMKVIKMYRVMLGKGTVVSDRCYYTFVNAICKEYPSEEISELLADMIIRRFTPCSSELCNYMTSLCDKRRWREAEELLNVIIDKGVLPDSFCCSSLVSHYCSSRRVDSAVALHTKMKELEGALDAETYNILLNGLLKERRAEEALEVFDYVRRRNLLCSASFSIMISGLCRENELRKAMRLHDEMLKMGLKPDGKTYKRLIASFR</sequence>
<keyword evidence="5" id="KW-1185">Reference proteome</keyword>
<feature type="repeat" description="PPR" evidence="3">
    <location>
        <begin position="492"/>
        <end position="522"/>
    </location>
</feature>
<dbReference type="EMBL" id="JAVXUO010002000">
    <property type="protein sequence ID" value="KAK2977277.1"/>
    <property type="molecule type" value="Genomic_DNA"/>
</dbReference>
<protein>
    <recommendedName>
        <fullName evidence="6">Pentatricopeptide repeat-containing protein</fullName>
    </recommendedName>
</protein>
<organism evidence="4 5">
    <name type="scientific">Escallonia rubra</name>
    <dbReference type="NCBI Taxonomy" id="112253"/>
    <lineage>
        <taxon>Eukaryota</taxon>
        <taxon>Viridiplantae</taxon>
        <taxon>Streptophyta</taxon>
        <taxon>Embryophyta</taxon>
        <taxon>Tracheophyta</taxon>
        <taxon>Spermatophyta</taxon>
        <taxon>Magnoliopsida</taxon>
        <taxon>eudicotyledons</taxon>
        <taxon>Gunneridae</taxon>
        <taxon>Pentapetalae</taxon>
        <taxon>asterids</taxon>
        <taxon>campanulids</taxon>
        <taxon>Escalloniales</taxon>
        <taxon>Escalloniaceae</taxon>
        <taxon>Escallonia</taxon>
    </lineage>
</organism>
<dbReference type="Pfam" id="PF01535">
    <property type="entry name" value="PPR"/>
    <property type="match status" value="2"/>
</dbReference>
<dbReference type="InterPro" id="IPR050667">
    <property type="entry name" value="PPR-containing_protein"/>
</dbReference>
<dbReference type="InterPro" id="IPR002885">
    <property type="entry name" value="PPR_rpt"/>
</dbReference>
<keyword evidence="2" id="KW-0677">Repeat</keyword>
<dbReference type="PANTHER" id="PTHR47939">
    <property type="entry name" value="MEMBRANE-ASSOCIATED SALT-INDUCIBLE PROTEIN-LIKE"/>
    <property type="match status" value="1"/>
</dbReference>
<evidence type="ECO:0000313" key="5">
    <source>
        <dbReference type="Proteomes" id="UP001187471"/>
    </source>
</evidence>
<dbReference type="InterPro" id="IPR011990">
    <property type="entry name" value="TPR-like_helical_dom_sf"/>
</dbReference>
<accession>A0AA88QY37</accession>